<proteinExistence type="predicted"/>
<name>M0B1X6_9EURY</name>
<comment type="caution">
    <text evidence="1">The sequence shown here is derived from an EMBL/GenBank/DDBJ whole genome shotgun (WGS) entry which is preliminary data.</text>
</comment>
<evidence type="ECO:0000313" key="1">
    <source>
        <dbReference type="EMBL" id="ELZ04911.1"/>
    </source>
</evidence>
<dbReference type="Proteomes" id="UP000011693">
    <property type="component" value="Unassembled WGS sequence"/>
</dbReference>
<protein>
    <submittedName>
        <fullName evidence="1">Transposase ISH11</fullName>
    </submittedName>
</protein>
<feature type="non-terminal residue" evidence="1">
    <location>
        <position position="68"/>
    </location>
</feature>
<evidence type="ECO:0000313" key="2">
    <source>
        <dbReference type="Proteomes" id="UP000011693"/>
    </source>
</evidence>
<organism evidence="1 2">
    <name type="scientific">Natrialba chahannaoensis JCM 10990</name>
    <dbReference type="NCBI Taxonomy" id="1227492"/>
    <lineage>
        <taxon>Archaea</taxon>
        <taxon>Methanobacteriati</taxon>
        <taxon>Methanobacteriota</taxon>
        <taxon>Stenosarchaea group</taxon>
        <taxon>Halobacteria</taxon>
        <taxon>Halobacteriales</taxon>
        <taxon>Natrialbaceae</taxon>
        <taxon>Natrialba</taxon>
    </lineage>
</organism>
<dbReference type="AlphaFoldDB" id="M0B1X6"/>
<dbReference type="EMBL" id="AOIN01000022">
    <property type="protein sequence ID" value="ELZ04911.1"/>
    <property type="molecule type" value="Genomic_DNA"/>
</dbReference>
<accession>M0B1X6</accession>
<gene>
    <name evidence="1" type="ORF">C482_02861</name>
</gene>
<reference evidence="1 2" key="1">
    <citation type="journal article" date="2014" name="PLoS Genet.">
        <title>Phylogenetically driven sequencing of extremely halophilic archaea reveals strategies for static and dynamic osmo-response.</title>
        <authorList>
            <person name="Becker E.A."/>
            <person name="Seitzer P.M."/>
            <person name="Tritt A."/>
            <person name="Larsen D."/>
            <person name="Krusor M."/>
            <person name="Yao A.I."/>
            <person name="Wu D."/>
            <person name="Madern D."/>
            <person name="Eisen J.A."/>
            <person name="Darling A.E."/>
            <person name="Facciotti M.T."/>
        </authorList>
    </citation>
    <scope>NUCLEOTIDE SEQUENCE [LARGE SCALE GENOMIC DNA]</scope>
    <source>
        <strain evidence="1 2">JCM 10990</strain>
    </source>
</reference>
<keyword evidence="2" id="KW-1185">Reference proteome</keyword>
<sequence length="68" mass="7796">MSSTTATLQDVASVDEFLNAAATETVPLFEYLEFEFLLEYDVFAPASRGRTRVHQPPDLFRGFLHCYY</sequence>